<dbReference type="InterPro" id="IPR008928">
    <property type="entry name" value="6-hairpin_glycosidase_sf"/>
</dbReference>
<dbReference type="Pfam" id="PF21307">
    <property type="entry name" value="Glyco_hydro_95_C"/>
    <property type="match status" value="1"/>
</dbReference>
<dbReference type="AlphaFoldDB" id="A0A2T5C678"/>
<accession>A0A2T5C678</accession>
<organism evidence="5 6">
    <name type="scientific">Mangrovibacterium marinum</name>
    <dbReference type="NCBI Taxonomy" id="1639118"/>
    <lineage>
        <taxon>Bacteria</taxon>
        <taxon>Pseudomonadati</taxon>
        <taxon>Bacteroidota</taxon>
        <taxon>Bacteroidia</taxon>
        <taxon>Marinilabiliales</taxon>
        <taxon>Prolixibacteraceae</taxon>
        <taxon>Mangrovibacterium</taxon>
    </lineage>
</organism>
<dbReference type="RefSeq" id="WP_170111249.1">
    <property type="nucleotide sequence ID" value="NZ_OY782574.1"/>
</dbReference>
<sequence length="844" mass="93884">MFKKTSLYLFLLFALAACQTPEAEKPDLKLWYNQPAAGWMEALPIGNGSLGAMVYGRTDTEIIKLNHDEFWAGAPRDLTNPNAAGVADQVAQLVKERKYAEANKLIRKIQGPYSEPYQPLGDLNLQFDHKTPLNYKRELNISNASANLSYENNGVTYTRELLSSFPDQVIAIHLTASVADSLNFKLGLKSLLHYQVKAEGDVYKMLVKTDKDILPNYRARDNEARVYDGWDGEGMFAQVDVRVLAHHADLSVSDEGIQLTNGEEALILISAATSFNGPFKSPAFEGKDYAAIADSILHHAGQSDWNNLKKNHTTDYQSLFNRVQLDLGQLPGTDTIPTDQRLIAFHENEDPAMVSLLFQYGRYLLISSSRPGTQAANLQGIWSRSVQPPWNANYTQNINLEMNYWPAELTNLSELTDPLMNLIRTNSVKGEAIAKSYYNLDGWCSHHNGDIWGHCAPVGDNGHDDPMWANWPMGGVWMLSHAWEHYAFTGDTAFLADMYPRMKGAARFLIGMLAENAEGFLETRFGTSPENQFHDPVTGEAVSVCAGPASDLAMTNELLNHCLLATKILNTDPEFRAELDSLIPRLQPFRVNDKGTLMEWNEDFEEMDPHHRHLSHLYGFHPANQINLWDTPELFTAVQNSLLRRGDEATGWSMGWKTNMWARMLDGNHALKIVNNLFTPMDFGPKREGHGGGLYKNMLDAHPPFQIDGNFGVTAGIAEMLLQSHAGAIHLLPALPDQWPAGSVSGLKARGGFTVDLSWKDGKLTSATIHSALGGKCLIRSEWPLDLPEASADAEPNPLMMPTAVAAPEVVGTPDLQPQNKKKYHRYLIEIPQGGKQEIRPISN</sequence>
<dbReference type="InterPro" id="IPR013780">
    <property type="entry name" value="Glyco_hydro_b"/>
</dbReference>
<feature type="domain" description="Glycosyl hydrolase family 95 catalytic" evidence="4">
    <location>
        <begin position="305"/>
        <end position="721"/>
    </location>
</feature>
<dbReference type="GO" id="GO:0005975">
    <property type="term" value="P:carbohydrate metabolic process"/>
    <property type="evidence" value="ECO:0007669"/>
    <property type="project" value="InterPro"/>
</dbReference>
<comment type="caution">
    <text evidence="5">The sequence shown here is derived from an EMBL/GenBank/DDBJ whole genome shotgun (WGS) entry which is preliminary data.</text>
</comment>
<feature type="chain" id="PRO_5015549901" evidence="1">
    <location>
        <begin position="24"/>
        <end position="844"/>
    </location>
</feature>
<gene>
    <name evidence="5" type="ORF">C8N47_101102</name>
</gene>
<feature type="domain" description="Glycosyl hydrolase family 95 N-terminal" evidence="2">
    <location>
        <begin position="30"/>
        <end position="276"/>
    </location>
</feature>
<evidence type="ECO:0000313" key="6">
    <source>
        <dbReference type="Proteomes" id="UP000243525"/>
    </source>
</evidence>
<dbReference type="Proteomes" id="UP000243525">
    <property type="component" value="Unassembled WGS sequence"/>
</dbReference>
<dbReference type="SUPFAM" id="SSF48208">
    <property type="entry name" value="Six-hairpin glycosidases"/>
    <property type="match status" value="1"/>
</dbReference>
<dbReference type="PANTHER" id="PTHR31084">
    <property type="entry name" value="ALPHA-L-FUCOSIDASE 2"/>
    <property type="match status" value="1"/>
</dbReference>
<keyword evidence="1" id="KW-0732">Signal</keyword>
<keyword evidence="6" id="KW-1185">Reference proteome</keyword>
<dbReference type="InterPro" id="IPR012341">
    <property type="entry name" value="6hp_glycosidase-like_sf"/>
</dbReference>
<proteinExistence type="predicted"/>
<dbReference type="Gene3D" id="1.50.10.10">
    <property type="match status" value="1"/>
</dbReference>
<evidence type="ECO:0000256" key="1">
    <source>
        <dbReference type="SAM" id="SignalP"/>
    </source>
</evidence>
<reference evidence="5 6" key="1">
    <citation type="submission" date="2018-04" db="EMBL/GenBank/DDBJ databases">
        <title>Genomic Encyclopedia of Archaeal and Bacterial Type Strains, Phase II (KMG-II): from individual species to whole genera.</title>
        <authorList>
            <person name="Goeker M."/>
        </authorList>
    </citation>
    <scope>NUCLEOTIDE SEQUENCE [LARGE SCALE GENOMIC DNA]</scope>
    <source>
        <strain evidence="5 6">DSM 28823</strain>
    </source>
</reference>
<dbReference type="Pfam" id="PF22124">
    <property type="entry name" value="Glyco_hydro_95_cat"/>
    <property type="match status" value="1"/>
</dbReference>
<dbReference type="InterPro" id="IPR054363">
    <property type="entry name" value="GH95_cat"/>
</dbReference>
<dbReference type="InterPro" id="IPR027414">
    <property type="entry name" value="GH95_N_dom"/>
</dbReference>
<dbReference type="FunFam" id="1.50.10.10:FF:000028">
    <property type="entry name" value="Alpha-L-fucosidase 2"/>
    <property type="match status" value="1"/>
</dbReference>
<dbReference type="PROSITE" id="PS51257">
    <property type="entry name" value="PROKAR_LIPOPROTEIN"/>
    <property type="match status" value="1"/>
</dbReference>
<protein>
    <submittedName>
        <fullName evidence="5">Alpha-L-fucosidase 2</fullName>
    </submittedName>
</protein>
<dbReference type="PANTHER" id="PTHR31084:SF0">
    <property type="entry name" value="ALPHA-L-FUCOSIDASE 2"/>
    <property type="match status" value="1"/>
</dbReference>
<evidence type="ECO:0000259" key="3">
    <source>
        <dbReference type="Pfam" id="PF21307"/>
    </source>
</evidence>
<dbReference type="PIRSF" id="PIRSF007663">
    <property type="entry name" value="UCP007663"/>
    <property type="match status" value="1"/>
</dbReference>
<name>A0A2T5C678_9BACT</name>
<dbReference type="Gene3D" id="2.70.98.50">
    <property type="entry name" value="putative glycoside hydrolase family protein from bacillus halodurans"/>
    <property type="match status" value="1"/>
</dbReference>
<dbReference type="GO" id="GO:0004560">
    <property type="term" value="F:alpha-L-fucosidase activity"/>
    <property type="evidence" value="ECO:0007669"/>
    <property type="project" value="InterPro"/>
</dbReference>
<dbReference type="InterPro" id="IPR049053">
    <property type="entry name" value="AFCA-like_C"/>
</dbReference>
<dbReference type="EMBL" id="QAAD01000001">
    <property type="protein sequence ID" value="PTN10454.1"/>
    <property type="molecule type" value="Genomic_DNA"/>
</dbReference>
<dbReference type="Pfam" id="PF14498">
    <property type="entry name" value="Glyco_hyd_65N_2"/>
    <property type="match status" value="1"/>
</dbReference>
<evidence type="ECO:0000259" key="4">
    <source>
        <dbReference type="Pfam" id="PF22124"/>
    </source>
</evidence>
<dbReference type="InterPro" id="IPR016518">
    <property type="entry name" value="Alpha-L-fucosidase"/>
</dbReference>
<evidence type="ECO:0000313" key="5">
    <source>
        <dbReference type="EMBL" id="PTN10454.1"/>
    </source>
</evidence>
<dbReference type="Gene3D" id="2.60.40.1180">
    <property type="entry name" value="Golgi alpha-mannosidase II"/>
    <property type="match status" value="1"/>
</dbReference>
<evidence type="ECO:0000259" key="2">
    <source>
        <dbReference type="Pfam" id="PF14498"/>
    </source>
</evidence>
<feature type="signal peptide" evidence="1">
    <location>
        <begin position="1"/>
        <end position="23"/>
    </location>
</feature>
<feature type="domain" description="Alpha fucosidase A-like C-terminal" evidence="3">
    <location>
        <begin position="723"/>
        <end position="787"/>
    </location>
</feature>